<dbReference type="PANTHER" id="PTHR22801:SF63">
    <property type="entry name" value="C-TYPE LECTIN DOMAIN-CONTAINING PROTEIN"/>
    <property type="match status" value="1"/>
</dbReference>
<dbReference type="InParanoid" id="C3Z2Y1"/>
<dbReference type="PROSITE" id="PS50068">
    <property type="entry name" value="LDLRA_2"/>
    <property type="match status" value="1"/>
</dbReference>
<evidence type="ECO:0000259" key="6">
    <source>
        <dbReference type="PROSITE" id="PS50041"/>
    </source>
</evidence>
<dbReference type="SMART" id="SM00192">
    <property type="entry name" value="LDLa"/>
    <property type="match status" value="1"/>
</dbReference>
<dbReference type="Gene3D" id="3.10.100.10">
    <property type="entry name" value="Mannose-Binding Protein A, subunit A"/>
    <property type="match status" value="2"/>
</dbReference>
<evidence type="ECO:0000256" key="4">
    <source>
        <dbReference type="SAM" id="Phobius"/>
    </source>
</evidence>
<evidence type="ECO:0000256" key="3">
    <source>
        <dbReference type="SAM" id="MobiDB-lite"/>
    </source>
</evidence>
<dbReference type="InterPro" id="IPR016187">
    <property type="entry name" value="CTDL_fold"/>
</dbReference>
<dbReference type="InterPro" id="IPR016186">
    <property type="entry name" value="C-type_lectin-like/link_sf"/>
</dbReference>
<evidence type="ECO:0000256" key="1">
    <source>
        <dbReference type="ARBA" id="ARBA00023157"/>
    </source>
</evidence>
<dbReference type="SUPFAM" id="SSF57424">
    <property type="entry name" value="LDL receptor-like module"/>
    <property type="match status" value="1"/>
</dbReference>
<dbReference type="InterPro" id="IPR023415">
    <property type="entry name" value="LDLR_class-A_CS"/>
</dbReference>
<name>C3Z2Y1_BRAFL</name>
<dbReference type="FunFam" id="3.10.100.10:FF:000223">
    <property type="match status" value="1"/>
</dbReference>
<feature type="transmembrane region" description="Helical" evidence="4">
    <location>
        <begin position="436"/>
        <end position="459"/>
    </location>
</feature>
<dbReference type="AlphaFoldDB" id="C3Z2Y1"/>
<keyword evidence="4" id="KW-1133">Transmembrane helix</keyword>
<feature type="domain" description="C-type lectin" evidence="6">
    <location>
        <begin position="37"/>
        <end position="163"/>
    </location>
</feature>
<evidence type="ECO:0000256" key="2">
    <source>
        <dbReference type="PROSITE-ProRule" id="PRU00124"/>
    </source>
</evidence>
<feature type="disulfide bond" evidence="2">
    <location>
        <begin position="332"/>
        <end position="347"/>
    </location>
</feature>
<proteinExistence type="predicted"/>
<organism>
    <name type="scientific">Branchiostoma floridae</name>
    <name type="common">Florida lancelet</name>
    <name type="synonym">Amphioxus</name>
    <dbReference type="NCBI Taxonomy" id="7739"/>
    <lineage>
        <taxon>Eukaryota</taxon>
        <taxon>Metazoa</taxon>
        <taxon>Chordata</taxon>
        <taxon>Cephalochordata</taxon>
        <taxon>Leptocardii</taxon>
        <taxon>Amphioxiformes</taxon>
        <taxon>Branchiostomatidae</taxon>
        <taxon>Branchiostoma</taxon>
    </lineage>
</organism>
<feature type="region of interest" description="Disordered" evidence="3">
    <location>
        <begin position="391"/>
        <end position="426"/>
    </location>
</feature>
<dbReference type="PROSITE" id="PS01209">
    <property type="entry name" value="LDLRA_1"/>
    <property type="match status" value="1"/>
</dbReference>
<dbReference type="SMART" id="SM00034">
    <property type="entry name" value="CLECT"/>
    <property type="match status" value="2"/>
</dbReference>
<keyword evidence="4" id="KW-0472">Membrane</keyword>
<dbReference type="eggNOG" id="KOG4297">
    <property type="taxonomic scope" value="Eukaryota"/>
</dbReference>
<feature type="compositionally biased region" description="Polar residues" evidence="3">
    <location>
        <begin position="391"/>
        <end position="418"/>
    </location>
</feature>
<dbReference type="SUPFAM" id="SSF56436">
    <property type="entry name" value="C-type lectin-like"/>
    <property type="match status" value="2"/>
</dbReference>
<keyword evidence="1 2" id="KW-1015">Disulfide bond</keyword>
<comment type="caution">
    <text evidence="2">Lacks conserved residue(s) required for the propagation of feature annotation.</text>
</comment>
<evidence type="ECO:0000256" key="5">
    <source>
        <dbReference type="SAM" id="SignalP"/>
    </source>
</evidence>
<feature type="signal peptide" evidence="5">
    <location>
        <begin position="1"/>
        <end position="27"/>
    </location>
</feature>
<dbReference type="InterPro" id="IPR036055">
    <property type="entry name" value="LDL_receptor-like_sf"/>
</dbReference>
<keyword evidence="5" id="KW-0732">Signal</keyword>
<dbReference type="Pfam" id="PF00059">
    <property type="entry name" value="Lectin_C"/>
    <property type="match status" value="2"/>
</dbReference>
<protein>
    <recommendedName>
        <fullName evidence="6">C-type lectin domain-containing protein</fullName>
    </recommendedName>
</protein>
<dbReference type="InterPro" id="IPR018378">
    <property type="entry name" value="C-type_lectin_CS"/>
</dbReference>
<sequence length="470" mass="49328">MADEVSNNMRCLVGLMVVLVSIGTAQGQGCLAGWTEYRTACFKLFTQTGAMSAANSICESFGGNIVRVKTEGIQALVQGMVLDHPEADYWLHMIRSPHITGYWTYLDGTWLIDCDFTNWGPASDGETGSNDGADYQQCARLYADTQWQWEDTPCGDLHSYICQTAFGNSMPCTIGYMPGPGDICYKVSATVATFADAEADCASQGAKLAAPYDERTHQFIAGMAMMANPDSDHWLGITADDINGGFKFIDDTELPQCGFMKWAPDQPDMSMTSGYMKSSAAYNWAAGDSSSEKHYICQKGNDYTCERGPNSCTAEQFACPCSGCCLETAQLCDRVDDCTDGSDEAGCDYPTTEAATTTPVITTTTPAVTTTTPAGMTTTTSVDANIVTTTVPDDATQENPPSGSTRASVTDGPTTSQPGEGGSAAANTGGVAVGPVVGGVAGAVVVVGVGAAVGGYLLCKKKPVAVEPTP</sequence>
<gene>
    <name evidence="7" type="ORF">BRAFLDRAFT_118208</name>
</gene>
<dbReference type="InterPro" id="IPR050801">
    <property type="entry name" value="Ca-Dep_Lectins_ImmuneDev"/>
</dbReference>
<feature type="domain" description="C-type lectin" evidence="6">
    <location>
        <begin position="180"/>
        <end position="298"/>
    </location>
</feature>
<dbReference type="PROSITE" id="PS50041">
    <property type="entry name" value="C_TYPE_LECTIN_2"/>
    <property type="match status" value="2"/>
</dbReference>
<dbReference type="EMBL" id="GG666574">
    <property type="protein sequence ID" value="EEN53382.1"/>
    <property type="molecule type" value="Genomic_DNA"/>
</dbReference>
<reference evidence="7" key="1">
    <citation type="journal article" date="2008" name="Nature">
        <title>The amphioxus genome and the evolution of the chordate karyotype.</title>
        <authorList>
            <consortium name="US DOE Joint Genome Institute (JGI-PGF)"/>
            <person name="Putnam N.H."/>
            <person name="Butts T."/>
            <person name="Ferrier D.E.K."/>
            <person name="Furlong R.F."/>
            <person name="Hellsten U."/>
            <person name="Kawashima T."/>
            <person name="Robinson-Rechavi M."/>
            <person name="Shoguchi E."/>
            <person name="Terry A."/>
            <person name="Yu J.-K."/>
            <person name="Benito-Gutierrez E.L."/>
            <person name="Dubchak I."/>
            <person name="Garcia-Fernandez J."/>
            <person name="Gibson-Brown J.J."/>
            <person name="Grigoriev I.V."/>
            <person name="Horton A.C."/>
            <person name="de Jong P.J."/>
            <person name="Jurka J."/>
            <person name="Kapitonov V.V."/>
            <person name="Kohara Y."/>
            <person name="Kuroki Y."/>
            <person name="Lindquist E."/>
            <person name="Lucas S."/>
            <person name="Osoegawa K."/>
            <person name="Pennacchio L.A."/>
            <person name="Salamov A.A."/>
            <person name="Satou Y."/>
            <person name="Sauka-Spengler T."/>
            <person name="Schmutz J."/>
            <person name="Shin-I T."/>
            <person name="Toyoda A."/>
            <person name="Bronner-Fraser M."/>
            <person name="Fujiyama A."/>
            <person name="Holland L.Z."/>
            <person name="Holland P.W.H."/>
            <person name="Satoh N."/>
            <person name="Rokhsar D.S."/>
        </authorList>
    </citation>
    <scope>NUCLEOTIDE SEQUENCE [LARGE SCALE GENOMIC DNA]</scope>
    <source>
        <strain evidence="7">S238N-H82</strain>
        <tissue evidence="7">Testes</tissue>
    </source>
</reference>
<keyword evidence="4" id="KW-0812">Transmembrane</keyword>
<dbReference type="PROSITE" id="PS00615">
    <property type="entry name" value="C_TYPE_LECTIN_1"/>
    <property type="match status" value="1"/>
</dbReference>
<dbReference type="PANTHER" id="PTHR22801">
    <property type="entry name" value="LITHOSTATHINE"/>
    <property type="match status" value="1"/>
</dbReference>
<feature type="chain" id="PRO_5002936341" description="C-type lectin domain-containing protein" evidence="5">
    <location>
        <begin position="28"/>
        <end position="470"/>
    </location>
</feature>
<dbReference type="Gene3D" id="4.10.400.10">
    <property type="entry name" value="Low-density Lipoprotein Receptor"/>
    <property type="match status" value="1"/>
</dbReference>
<dbReference type="InterPro" id="IPR002172">
    <property type="entry name" value="LDrepeatLR_classA_rpt"/>
</dbReference>
<dbReference type="InterPro" id="IPR001304">
    <property type="entry name" value="C-type_lectin-like"/>
</dbReference>
<accession>C3Z2Y1</accession>
<dbReference type="CDD" id="cd00037">
    <property type="entry name" value="CLECT"/>
    <property type="match status" value="2"/>
</dbReference>
<evidence type="ECO:0000313" key="7">
    <source>
        <dbReference type="EMBL" id="EEN53382.1"/>
    </source>
</evidence>
<dbReference type="CDD" id="cd00112">
    <property type="entry name" value="LDLa"/>
    <property type="match status" value="1"/>
</dbReference>